<keyword evidence="1" id="KW-0732">Signal</keyword>
<reference evidence="3" key="1">
    <citation type="submission" date="2025-08" db="UniProtKB">
        <authorList>
            <consortium name="RefSeq"/>
        </authorList>
    </citation>
    <scope>IDENTIFICATION</scope>
</reference>
<dbReference type="RefSeq" id="XP_012944974.1">
    <property type="nucleotide sequence ID" value="XM_013089520.2"/>
</dbReference>
<evidence type="ECO:0000256" key="1">
    <source>
        <dbReference type="SAM" id="SignalP"/>
    </source>
</evidence>
<evidence type="ECO:0000313" key="3">
    <source>
        <dbReference type="RefSeq" id="XP_012944974.1"/>
    </source>
</evidence>
<accession>A0ABM1ACA8</accession>
<dbReference type="Proteomes" id="UP000694888">
    <property type="component" value="Unplaced"/>
</dbReference>
<protein>
    <submittedName>
        <fullName evidence="3">Uncharacterized protein LOC106013536</fullName>
    </submittedName>
</protein>
<evidence type="ECO:0000313" key="2">
    <source>
        <dbReference type="Proteomes" id="UP000694888"/>
    </source>
</evidence>
<feature type="chain" id="PRO_5045983393" evidence="1">
    <location>
        <begin position="26"/>
        <end position="136"/>
    </location>
</feature>
<feature type="signal peptide" evidence="1">
    <location>
        <begin position="1"/>
        <end position="25"/>
    </location>
</feature>
<organism evidence="2 3">
    <name type="scientific">Aplysia californica</name>
    <name type="common">California sea hare</name>
    <dbReference type="NCBI Taxonomy" id="6500"/>
    <lineage>
        <taxon>Eukaryota</taxon>
        <taxon>Metazoa</taxon>
        <taxon>Spiralia</taxon>
        <taxon>Lophotrochozoa</taxon>
        <taxon>Mollusca</taxon>
        <taxon>Gastropoda</taxon>
        <taxon>Heterobranchia</taxon>
        <taxon>Euthyneura</taxon>
        <taxon>Tectipleura</taxon>
        <taxon>Aplysiida</taxon>
        <taxon>Aplysioidea</taxon>
        <taxon>Aplysiidae</taxon>
        <taxon>Aplysia</taxon>
    </lineage>
</organism>
<sequence length="136" mass="15232">MRRDNLAVLSVAVLCLAVCARLVNATSDPAANACESVCWDENALADQCESENGCDVNVMSSSAYRTCARPCWAEVSACQLMCRARFERVLERCWPRCEEDTSENCVWNCFTNIVLSVKEKIRRRNNGTLVSPREDS</sequence>
<name>A0ABM1ACA8_APLCA</name>
<keyword evidence="2" id="KW-1185">Reference proteome</keyword>
<gene>
    <name evidence="3" type="primary">LOC106013536</name>
</gene>
<dbReference type="GeneID" id="106013536"/>
<proteinExistence type="predicted"/>